<keyword evidence="2" id="KW-0614">Plasmid</keyword>
<organism evidence="2">
    <name type="scientific">Burkholderia sp. M701</name>
    <dbReference type="NCBI Taxonomy" id="326454"/>
    <lineage>
        <taxon>Bacteria</taxon>
        <taxon>Pseudomonadati</taxon>
        <taxon>Pseudomonadota</taxon>
        <taxon>Betaproteobacteria</taxon>
        <taxon>Burkholderiales</taxon>
        <taxon>Burkholderiaceae</taxon>
        <taxon>Burkholderia</taxon>
    </lineage>
</organism>
<reference evidence="2" key="1">
    <citation type="journal article" date="2014" name="Microbiology">
        <title>A 2,4-dichlorophenoxyacetic acid degradation plasmid pM7012 discloses distribution of an unclassified megaplasmid group across bacterial species.</title>
        <authorList>
            <person name="Sakai Y."/>
            <person name="Ogawa N."/>
            <person name="Shimomura Y."/>
            <person name="Fujii T."/>
        </authorList>
    </citation>
    <scope>NUCLEOTIDE SEQUENCE</scope>
    <source>
        <strain evidence="2">M701</strain>
    </source>
</reference>
<geneLocation type="plasmid" evidence="2">
    <name>pM7012</name>
</geneLocation>
<evidence type="ECO:0000313" key="2">
    <source>
        <dbReference type="EMBL" id="BAO18942.1"/>
    </source>
</evidence>
<dbReference type="AlphaFoldDB" id="V5YNI7"/>
<keyword evidence="1" id="KW-1133">Transmembrane helix</keyword>
<sequence length="111" mass="11519">MQGNNFTSAIRIIGSALVIAAVLMAATFTAMFQFLKGSVPLAYSAAVSVVNPSLAAVAGLHILVPVIVVLGYLGVSLWLATILHEVVDQVLAGIKEAGAQLYRLGAGLRRT</sequence>
<dbReference type="EMBL" id="AB853026">
    <property type="protein sequence ID" value="BAO18942.1"/>
    <property type="molecule type" value="Genomic_DNA"/>
</dbReference>
<accession>V5YNI7</accession>
<feature type="transmembrane region" description="Helical" evidence="1">
    <location>
        <begin position="54"/>
        <end position="75"/>
    </location>
</feature>
<evidence type="ECO:0000256" key="1">
    <source>
        <dbReference type="SAM" id="Phobius"/>
    </source>
</evidence>
<keyword evidence="1" id="KW-0812">Transmembrane</keyword>
<dbReference type="RefSeq" id="WP_023842485.1">
    <property type="nucleotide sequence ID" value="NC_022995.1"/>
</dbReference>
<feature type="transmembrane region" description="Helical" evidence="1">
    <location>
        <begin position="12"/>
        <end position="34"/>
    </location>
</feature>
<proteinExistence type="predicted"/>
<protein>
    <recommendedName>
        <fullName evidence="3">Transmembrane protein</fullName>
    </recommendedName>
</protein>
<name>V5YNI7_9BURK</name>
<keyword evidence="1" id="KW-0472">Membrane</keyword>
<evidence type="ECO:0008006" key="3">
    <source>
        <dbReference type="Google" id="ProtNLM"/>
    </source>
</evidence>
<reference evidence="2" key="2">
    <citation type="submission" date="2024-06" db="EMBL/GenBank/DDBJ databases">
        <authorList>
            <person name="Sakai Y."/>
            <person name="Fujii T."/>
        </authorList>
    </citation>
    <scope>NUCLEOTIDE SEQUENCE</scope>
    <source>
        <strain evidence="2">M701</strain>
        <plasmid evidence="2">pM7012</plasmid>
    </source>
</reference>